<accession>A0AAV4UCH0</accession>
<sequence>MTKSIKAPASASFVVSGSPVRARELRAMDTTRPCSALSSASAADKTIPEINSSRRPSGSYTSRTTYRLNGKKNVKNLPQHSSSFSYCPRRMERTSSF</sequence>
<organism evidence="2 3">
    <name type="scientific">Caerostris extrusa</name>
    <name type="common">Bark spider</name>
    <name type="synonym">Caerostris bankana</name>
    <dbReference type="NCBI Taxonomy" id="172846"/>
    <lineage>
        <taxon>Eukaryota</taxon>
        <taxon>Metazoa</taxon>
        <taxon>Ecdysozoa</taxon>
        <taxon>Arthropoda</taxon>
        <taxon>Chelicerata</taxon>
        <taxon>Arachnida</taxon>
        <taxon>Araneae</taxon>
        <taxon>Araneomorphae</taxon>
        <taxon>Entelegynae</taxon>
        <taxon>Araneoidea</taxon>
        <taxon>Araneidae</taxon>
        <taxon>Caerostris</taxon>
    </lineage>
</organism>
<comment type="caution">
    <text evidence="2">The sequence shown here is derived from an EMBL/GenBank/DDBJ whole genome shotgun (WGS) entry which is preliminary data.</text>
</comment>
<protein>
    <submittedName>
        <fullName evidence="2">Uncharacterized protein</fullName>
    </submittedName>
</protein>
<feature type="compositionally biased region" description="Polar residues" evidence="1">
    <location>
        <begin position="76"/>
        <end position="85"/>
    </location>
</feature>
<evidence type="ECO:0000256" key="1">
    <source>
        <dbReference type="SAM" id="MobiDB-lite"/>
    </source>
</evidence>
<dbReference type="AlphaFoldDB" id="A0AAV4UCH0"/>
<name>A0AAV4UCH0_CAEEX</name>
<evidence type="ECO:0000313" key="2">
    <source>
        <dbReference type="EMBL" id="GIY55305.1"/>
    </source>
</evidence>
<reference evidence="2 3" key="1">
    <citation type="submission" date="2021-06" db="EMBL/GenBank/DDBJ databases">
        <title>Caerostris extrusa draft genome.</title>
        <authorList>
            <person name="Kono N."/>
            <person name="Arakawa K."/>
        </authorList>
    </citation>
    <scope>NUCLEOTIDE SEQUENCE [LARGE SCALE GENOMIC DNA]</scope>
</reference>
<keyword evidence="3" id="KW-1185">Reference proteome</keyword>
<feature type="compositionally biased region" description="Polar residues" evidence="1">
    <location>
        <begin position="32"/>
        <end position="41"/>
    </location>
</feature>
<dbReference type="Proteomes" id="UP001054945">
    <property type="component" value="Unassembled WGS sequence"/>
</dbReference>
<evidence type="ECO:0000313" key="3">
    <source>
        <dbReference type="Proteomes" id="UP001054945"/>
    </source>
</evidence>
<feature type="compositionally biased region" description="Polar residues" evidence="1">
    <location>
        <begin position="49"/>
        <end position="67"/>
    </location>
</feature>
<feature type="region of interest" description="Disordered" evidence="1">
    <location>
        <begin position="29"/>
        <end position="97"/>
    </location>
</feature>
<proteinExistence type="predicted"/>
<dbReference type="EMBL" id="BPLR01012629">
    <property type="protein sequence ID" value="GIY55305.1"/>
    <property type="molecule type" value="Genomic_DNA"/>
</dbReference>
<gene>
    <name evidence="2" type="ORF">CEXT_219681</name>
</gene>